<dbReference type="InterPro" id="IPR010308">
    <property type="entry name" value="TRP_C"/>
</dbReference>
<feature type="region of interest" description="Disordered" evidence="1">
    <location>
        <begin position="978"/>
        <end position="1064"/>
    </location>
</feature>
<evidence type="ECO:0000313" key="6">
    <source>
        <dbReference type="Proteomes" id="UP000001194"/>
    </source>
</evidence>
<keyword evidence="2" id="KW-0472">Membrane</keyword>
<gene>
    <name evidence="5" type="ORF">LACBIDRAFT_311447</name>
</gene>
<dbReference type="EMBL" id="DS547094">
    <property type="protein sequence ID" value="EDR12244.1"/>
    <property type="molecule type" value="Genomic_DNA"/>
</dbReference>
<evidence type="ECO:0000256" key="1">
    <source>
        <dbReference type="SAM" id="MobiDB-lite"/>
    </source>
</evidence>
<dbReference type="OrthoDB" id="5312224at2759"/>
<feature type="transmembrane region" description="Helical" evidence="2">
    <location>
        <begin position="532"/>
        <end position="552"/>
    </location>
</feature>
<feature type="transmembrane region" description="Helical" evidence="2">
    <location>
        <begin position="638"/>
        <end position="660"/>
    </location>
</feature>
<feature type="region of interest" description="Disordered" evidence="1">
    <location>
        <begin position="838"/>
        <end position="862"/>
    </location>
</feature>
<dbReference type="STRING" id="486041.B0CXE2"/>
<organism evidence="6">
    <name type="scientific">Laccaria bicolor (strain S238N-H82 / ATCC MYA-4686)</name>
    <name type="common">Bicoloured deceiver</name>
    <name type="synonym">Laccaria laccata var. bicolor</name>
    <dbReference type="NCBI Taxonomy" id="486041"/>
    <lineage>
        <taxon>Eukaryota</taxon>
        <taxon>Fungi</taxon>
        <taxon>Dikarya</taxon>
        <taxon>Basidiomycota</taxon>
        <taxon>Agaricomycotina</taxon>
        <taxon>Agaricomycetes</taxon>
        <taxon>Agaricomycetidae</taxon>
        <taxon>Agaricales</taxon>
        <taxon>Agaricineae</taxon>
        <taxon>Hydnangiaceae</taxon>
        <taxon>Laccaria</taxon>
    </lineage>
</organism>
<dbReference type="GeneID" id="6072857"/>
<evidence type="ECO:0000313" key="5">
    <source>
        <dbReference type="EMBL" id="EDR12244.1"/>
    </source>
</evidence>
<keyword evidence="2" id="KW-1133">Transmembrane helix</keyword>
<dbReference type="InterPro" id="IPR040241">
    <property type="entry name" value="TRP_Flc/Pkd2-like"/>
</dbReference>
<feature type="signal peptide" evidence="3">
    <location>
        <begin position="1"/>
        <end position="26"/>
    </location>
</feature>
<feature type="region of interest" description="Disordered" evidence="1">
    <location>
        <begin position="1075"/>
        <end position="1094"/>
    </location>
</feature>
<reference evidence="5 6" key="1">
    <citation type="journal article" date="2008" name="Nature">
        <title>The genome of Laccaria bicolor provides insights into mycorrhizal symbiosis.</title>
        <authorList>
            <person name="Martin F."/>
            <person name="Aerts A."/>
            <person name="Ahren D."/>
            <person name="Brun A."/>
            <person name="Danchin E.G.J."/>
            <person name="Duchaussoy F."/>
            <person name="Gibon J."/>
            <person name="Kohler A."/>
            <person name="Lindquist E."/>
            <person name="Pereda V."/>
            <person name="Salamov A."/>
            <person name="Shapiro H.J."/>
            <person name="Wuyts J."/>
            <person name="Blaudez D."/>
            <person name="Buee M."/>
            <person name="Brokstein P."/>
            <person name="Canbaeck B."/>
            <person name="Cohen D."/>
            <person name="Courty P.E."/>
            <person name="Coutinho P.M."/>
            <person name="Delaruelle C."/>
            <person name="Detter J.C."/>
            <person name="Deveau A."/>
            <person name="DiFazio S."/>
            <person name="Duplessis S."/>
            <person name="Fraissinet-Tachet L."/>
            <person name="Lucic E."/>
            <person name="Frey-Klett P."/>
            <person name="Fourrey C."/>
            <person name="Feussner I."/>
            <person name="Gay G."/>
            <person name="Grimwood J."/>
            <person name="Hoegger P.J."/>
            <person name="Jain P."/>
            <person name="Kilaru S."/>
            <person name="Labbe J."/>
            <person name="Lin Y.C."/>
            <person name="Legue V."/>
            <person name="Le Tacon F."/>
            <person name="Marmeisse R."/>
            <person name="Melayah D."/>
            <person name="Montanini B."/>
            <person name="Muratet M."/>
            <person name="Nehls U."/>
            <person name="Niculita-Hirzel H."/>
            <person name="Oudot-Le Secq M.P."/>
            <person name="Peter M."/>
            <person name="Quesneville H."/>
            <person name="Rajashekar B."/>
            <person name="Reich M."/>
            <person name="Rouhier N."/>
            <person name="Schmutz J."/>
            <person name="Yin T."/>
            <person name="Chalot M."/>
            <person name="Henrissat B."/>
            <person name="Kuees U."/>
            <person name="Lucas S."/>
            <person name="Van de Peer Y."/>
            <person name="Podila G.K."/>
            <person name="Polle A."/>
            <person name="Pukkila P.J."/>
            <person name="Richardson P.M."/>
            <person name="Rouze P."/>
            <person name="Sanders I.R."/>
            <person name="Stajich J.E."/>
            <person name="Tunlid A."/>
            <person name="Tuskan G."/>
            <person name="Grigoriev I.V."/>
        </authorList>
    </citation>
    <scope>NUCLEOTIDE SEQUENCE [LARGE SCALE GENOMIC DNA]</scope>
    <source>
        <strain evidence="6">S238N-H82 / ATCC MYA-4686</strain>
    </source>
</reference>
<keyword evidence="2" id="KW-0812">Transmembrane</keyword>
<evidence type="ECO:0000259" key="4">
    <source>
        <dbReference type="Pfam" id="PF06011"/>
    </source>
</evidence>
<dbReference type="KEGG" id="lbc:LACBIDRAFT_311447"/>
<protein>
    <submittedName>
        <fullName evidence="5">Predicted protein</fullName>
    </submittedName>
</protein>
<feature type="transmembrane region" description="Helical" evidence="2">
    <location>
        <begin position="192"/>
        <end position="214"/>
    </location>
</feature>
<feature type="compositionally biased region" description="Basic and acidic residues" evidence="1">
    <location>
        <begin position="803"/>
        <end position="813"/>
    </location>
</feature>
<keyword evidence="3" id="KW-0732">Signal</keyword>
<name>B0CXE2_LACBS</name>
<feature type="transmembrane region" description="Helical" evidence="2">
    <location>
        <begin position="378"/>
        <end position="398"/>
    </location>
</feature>
<dbReference type="AlphaFoldDB" id="B0CXE2"/>
<dbReference type="InParanoid" id="B0CXE2"/>
<feature type="chain" id="PRO_5002748342" evidence="3">
    <location>
        <begin position="27"/>
        <end position="1094"/>
    </location>
</feature>
<feature type="transmembrane region" description="Helical" evidence="2">
    <location>
        <begin position="501"/>
        <end position="520"/>
    </location>
</feature>
<proteinExistence type="predicted"/>
<accession>B0CXE2</accession>
<feature type="compositionally biased region" description="Low complexity" evidence="1">
    <location>
        <begin position="1024"/>
        <end position="1036"/>
    </location>
</feature>
<dbReference type="GO" id="GO:0016020">
    <property type="term" value="C:membrane"/>
    <property type="evidence" value="ECO:0007669"/>
    <property type="project" value="TreeGrafter"/>
</dbReference>
<dbReference type="GO" id="GO:0055085">
    <property type="term" value="P:transmembrane transport"/>
    <property type="evidence" value="ECO:0007669"/>
    <property type="project" value="TreeGrafter"/>
</dbReference>
<evidence type="ECO:0000256" key="2">
    <source>
        <dbReference type="SAM" id="Phobius"/>
    </source>
</evidence>
<dbReference type="PANTHER" id="PTHR31145">
    <property type="entry name" value="INTEGRAL MEMBRANE PROTEIN (AFU_ORTHOLOGUE AFUA_7G01610)"/>
    <property type="match status" value="1"/>
</dbReference>
<dbReference type="Pfam" id="PF06011">
    <property type="entry name" value="TRP"/>
    <property type="match status" value="1"/>
</dbReference>
<feature type="compositionally biased region" description="Polar residues" evidence="1">
    <location>
        <begin position="742"/>
        <end position="766"/>
    </location>
</feature>
<feature type="domain" description="TRP C-terminal" evidence="4">
    <location>
        <begin position="494"/>
        <end position="702"/>
    </location>
</feature>
<dbReference type="HOGENOM" id="CLU_007074_0_0_1"/>
<feature type="transmembrane region" description="Helical" evidence="2">
    <location>
        <begin position="613"/>
        <end position="632"/>
    </location>
</feature>
<feature type="region of interest" description="Disordered" evidence="1">
    <location>
        <begin position="735"/>
        <end position="818"/>
    </location>
</feature>
<evidence type="ECO:0000256" key="3">
    <source>
        <dbReference type="SAM" id="SignalP"/>
    </source>
</evidence>
<dbReference type="RefSeq" id="XP_001876508.1">
    <property type="nucleotide sequence ID" value="XM_001876473.1"/>
</dbReference>
<feature type="transmembrane region" description="Helical" evidence="2">
    <location>
        <begin position="582"/>
        <end position="601"/>
    </location>
</feature>
<feature type="transmembrane region" description="Helical" evidence="2">
    <location>
        <begin position="672"/>
        <end position="694"/>
    </location>
</feature>
<feature type="compositionally biased region" description="Basic residues" evidence="1">
    <location>
        <begin position="1005"/>
        <end position="1017"/>
    </location>
</feature>
<dbReference type="Proteomes" id="UP000001194">
    <property type="component" value="Unassembled WGS sequence"/>
</dbReference>
<dbReference type="PANTHER" id="PTHR31145:SF6">
    <property type="entry name" value="INTEGRAL MEMBRANE PROTEIN (AFU_ORTHOLOGUE AFUA_7G01610)"/>
    <property type="match status" value="1"/>
</dbReference>
<sequence>MISFLSFPHSLISLVCFLILPSHVVADPATVPFQNCFDPGSNISHWRFNVSTIYAQVLQDEVWGHYLNLTVLGESPEVILGLTNSSSSLATLFTTTSVLTLSAWSNSSYLCQNLRPPSPLPAMDSNANTFCPIPAGPFAMSSTIPWGANRELTTLNTRLRAVDPFGQELVCLDVFTTPLDPHPHSPYGRAKIILWSTVALAIAYWLVIGTARIVSAWNRGISRPGRGLWGRAQSAGFILASAISGERLATSPALMRFSTPCLRDVIFHTQWCAILAMVAVQWPQFVYPLLTQAAWSTLSYNISLTESSKLHHWNPLATSPFSPTADFAAQLADSNSPLYIDPTVPNVLFTLPENATDGMFSFAYTLGLRPQDLFPTCLILFLSIIGVTVALSILVWSIDLLVSVIPGAVIGSAHGSNSLSRFAGSRSPVFGAKERAGSPPVTAEERSLTALSDKQLHNRFGLPLSSSSSGPVERGINSHRAWWRFRSDIGTFHTNVLHGNLVRILVLFHLPVTIFSCYQMTLPRSQASLSSIALAALSFIFISILIPLHLVVRVTLTTTNKLYDETRTLLSLGPLYNHYRHGSQLFACLLFATNIAFGITIGAGQKSGTAQAIVILVVEVVSALVTSIWLPWGSGASMGLISFLFCVARIVVAVLLVILAPTISIGPGPGGWVAYGILIILALVYLALVLMLLVKIIEAMVRIAGGIGFDRSKHVVDSGLIGACSLLGCFGRPKKRRRPRGQNTIYRATDLQQPTARRNSDLSSYNPPIPMALGNDSVTTAPRFLGTESRKGSSGSQPPSVLKPEHVNRPYKEDTDDEGFIMGAWKPYPPTGYIPVTDGPQTSAPESIHSPTLPKASSSTPTSGFFRVGGGRAHMDTPYAINTGTGSTQTFPSIGQQSTTMLVPPVFPDDDDPTLPLTSIRQPEQGLLPPGGTQPAHIRTKSQTAIIEDAGGVYPAGAIASGSSPLRSQLQLQQAAETLLRPPPPSRFTLNVPDDDDDSVEDHQQKKKWYNFRKSRPHSSEGRTSMTAPSASASTAQVDEELGGAGDTPSPQRSFVVIRKPPGSMGRLNQAIAAASAASNNAATSVPLARPPTR</sequence>
<keyword evidence="6" id="KW-1185">Reference proteome</keyword>